<evidence type="ECO:0000256" key="1">
    <source>
        <dbReference type="SAM" id="MobiDB-lite"/>
    </source>
</evidence>
<accession>A0A0E4GC74</accession>
<name>A0A0E4GC74_9FIRM</name>
<dbReference type="Proteomes" id="UP000045545">
    <property type="component" value="Unassembled WGS sequence"/>
</dbReference>
<evidence type="ECO:0000313" key="3">
    <source>
        <dbReference type="Proteomes" id="UP000045545"/>
    </source>
</evidence>
<feature type="region of interest" description="Disordered" evidence="1">
    <location>
        <begin position="1"/>
        <end position="30"/>
    </location>
</feature>
<dbReference type="EMBL" id="CGIH01000038">
    <property type="protein sequence ID" value="CFX91534.1"/>
    <property type="molecule type" value="Genomic_DNA"/>
</dbReference>
<dbReference type="CDD" id="cd12797">
    <property type="entry name" value="M23_peptidase"/>
    <property type="match status" value="1"/>
</dbReference>
<dbReference type="SUPFAM" id="SSF51261">
    <property type="entry name" value="Duplicated hybrid motif"/>
    <property type="match status" value="1"/>
</dbReference>
<keyword evidence="3" id="KW-1185">Reference proteome</keyword>
<feature type="compositionally biased region" description="Basic and acidic residues" evidence="1">
    <location>
        <begin position="7"/>
        <end position="16"/>
    </location>
</feature>
<dbReference type="STRING" id="690567.2188"/>
<dbReference type="InterPro" id="IPR011055">
    <property type="entry name" value="Dup_hybrid_motif"/>
</dbReference>
<dbReference type="AlphaFoldDB" id="A0A0E4GC74"/>
<evidence type="ECO:0000313" key="2">
    <source>
        <dbReference type="EMBL" id="CFX91534.1"/>
    </source>
</evidence>
<dbReference type="Gene3D" id="2.30.30.40">
    <property type="entry name" value="SH3 Domains"/>
    <property type="match status" value="1"/>
</dbReference>
<organism evidence="2 3">
    <name type="scientific">Syntrophomonas zehnderi OL-4</name>
    <dbReference type="NCBI Taxonomy" id="690567"/>
    <lineage>
        <taxon>Bacteria</taxon>
        <taxon>Bacillati</taxon>
        <taxon>Bacillota</taxon>
        <taxon>Clostridia</taxon>
        <taxon>Eubacteriales</taxon>
        <taxon>Syntrophomonadaceae</taxon>
        <taxon>Syntrophomonas</taxon>
    </lineage>
</organism>
<proteinExistence type="predicted"/>
<gene>
    <name evidence="2" type="ORF">2188</name>
</gene>
<sequence>MKPYDVPGRDRHHPQDRILGPSTSTYPSVGSVSQNENVTAIWKEGTWAHIEYSVTGTTNKKRGYVPASTVNITESVPTITNQNLTRYVNTSGTTYTGPASTGYVAAGSVSRGETVIYIGQMFNSYAFIEYNISGSQKKRAYFYAGYLSTAPVSDQIMKDPINKNNNFTGGNHVDYSVSTGTPVYAMCDGTFKFAYIWGKHTQTSADSHLSLGRGTRLTPASGWETADGRTPSYIEYGHLSSLNGYSTPSYVENCPDSSSGNNYSEETVVLANKAVKCGDLIGYSGNSGNSTGPHLHIQFR</sequence>
<protein>
    <submittedName>
        <fullName evidence="2">Peptidase M23</fullName>
    </submittedName>
</protein>
<dbReference type="RefSeq" id="WP_052729742.1">
    <property type="nucleotide sequence ID" value="NZ_CGIH01000038.1"/>
</dbReference>
<dbReference type="Gene3D" id="2.70.70.10">
    <property type="entry name" value="Glucose Permease (Domain IIA)"/>
    <property type="match status" value="1"/>
</dbReference>
<reference evidence="2 3" key="1">
    <citation type="submission" date="2015-03" db="EMBL/GenBank/DDBJ databases">
        <authorList>
            <person name="Murphy D."/>
        </authorList>
    </citation>
    <scope>NUCLEOTIDE SEQUENCE [LARGE SCALE GENOMIC DNA]</scope>
    <source>
        <strain evidence="2 3">OL-4</strain>
    </source>
</reference>
<feature type="compositionally biased region" description="Polar residues" evidence="1">
    <location>
        <begin position="21"/>
        <end position="30"/>
    </location>
</feature>